<dbReference type="GO" id="GO:0043565">
    <property type="term" value="F:sequence-specific DNA binding"/>
    <property type="evidence" value="ECO:0007669"/>
    <property type="project" value="InterPro"/>
</dbReference>
<evidence type="ECO:0000256" key="5">
    <source>
        <dbReference type="ARBA" id="ARBA00023242"/>
    </source>
</evidence>
<sequence>MMREKLVQVLQRGKESATHIRRLIDHHDSGFLKVLEGQQLDAHSLDVLNSFATALSMIHCYFPSFNDHHDHDHDHQSPIKRPNPILKSQVSEEWEAPNAPKDARGNYYRCTHKAEQGCQATKQVQQISDNPAKYKIIYYGHHTCKNPLKNPPRYLDLIDDQHNNSSILLSFEAPNNPKHGLKPFMLSSSSLSSSSSTTTSAAPMSSVDLIDEPEYTPIKDNIPLEPLDQHHEAHIQCPSSSDFLCTTSDLTSTSFVSDDVISLAEIYSSAVSPYGVGEDCSYMIYESFDFSQVFQDSYLLRA</sequence>
<protein>
    <recommendedName>
        <fullName evidence="6">WRKY domain-containing protein</fullName>
    </recommendedName>
</protein>
<dbReference type="SMART" id="SM00774">
    <property type="entry name" value="WRKY"/>
    <property type="match status" value="1"/>
</dbReference>
<keyword evidence="3" id="KW-0238">DNA-binding</keyword>
<dbReference type="OrthoDB" id="2021064at2759"/>
<dbReference type="GO" id="GO:0005634">
    <property type="term" value="C:nucleus"/>
    <property type="evidence" value="ECO:0007669"/>
    <property type="project" value="UniProtKB-SubCell"/>
</dbReference>
<feature type="domain" description="WRKY" evidence="6">
    <location>
        <begin position="106"/>
        <end position="147"/>
    </location>
</feature>
<keyword evidence="8" id="KW-1185">Reference proteome</keyword>
<evidence type="ECO:0000259" key="6">
    <source>
        <dbReference type="PROSITE" id="PS50811"/>
    </source>
</evidence>
<dbReference type="GO" id="GO:0003700">
    <property type="term" value="F:DNA-binding transcription factor activity"/>
    <property type="evidence" value="ECO:0007669"/>
    <property type="project" value="InterPro"/>
</dbReference>
<comment type="subcellular location">
    <subcellularLocation>
        <location evidence="1">Nucleus</location>
    </subcellularLocation>
</comment>
<evidence type="ECO:0000313" key="7">
    <source>
        <dbReference type="EMBL" id="KAJ8434251.1"/>
    </source>
</evidence>
<dbReference type="Proteomes" id="UP001153076">
    <property type="component" value="Unassembled WGS sequence"/>
</dbReference>
<keyword evidence="4" id="KW-0804">Transcription</keyword>
<dbReference type="InterPro" id="IPR036576">
    <property type="entry name" value="WRKY_dom_sf"/>
</dbReference>
<evidence type="ECO:0000256" key="2">
    <source>
        <dbReference type="ARBA" id="ARBA00023015"/>
    </source>
</evidence>
<evidence type="ECO:0000256" key="4">
    <source>
        <dbReference type="ARBA" id="ARBA00023163"/>
    </source>
</evidence>
<accession>A0A9Q1QAG1</accession>
<dbReference type="PANTHER" id="PTHR31282">
    <property type="entry name" value="WRKY TRANSCRIPTION FACTOR 21-RELATED"/>
    <property type="match status" value="1"/>
</dbReference>
<proteinExistence type="predicted"/>
<dbReference type="InterPro" id="IPR044810">
    <property type="entry name" value="WRKY_plant"/>
</dbReference>
<evidence type="ECO:0000313" key="8">
    <source>
        <dbReference type="Proteomes" id="UP001153076"/>
    </source>
</evidence>
<name>A0A9Q1QAG1_9CARY</name>
<dbReference type="Gene3D" id="2.20.25.80">
    <property type="entry name" value="WRKY domain"/>
    <property type="match status" value="1"/>
</dbReference>
<keyword evidence="2" id="KW-0805">Transcription regulation</keyword>
<organism evidence="7 8">
    <name type="scientific">Carnegiea gigantea</name>
    <dbReference type="NCBI Taxonomy" id="171969"/>
    <lineage>
        <taxon>Eukaryota</taxon>
        <taxon>Viridiplantae</taxon>
        <taxon>Streptophyta</taxon>
        <taxon>Embryophyta</taxon>
        <taxon>Tracheophyta</taxon>
        <taxon>Spermatophyta</taxon>
        <taxon>Magnoliopsida</taxon>
        <taxon>eudicotyledons</taxon>
        <taxon>Gunneridae</taxon>
        <taxon>Pentapetalae</taxon>
        <taxon>Caryophyllales</taxon>
        <taxon>Cactineae</taxon>
        <taxon>Cactaceae</taxon>
        <taxon>Cactoideae</taxon>
        <taxon>Echinocereeae</taxon>
        <taxon>Carnegiea</taxon>
    </lineage>
</organism>
<dbReference type="Pfam" id="PF03106">
    <property type="entry name" value="WRKY"/>
    <property type="match status" value="1"/>
</dbReference>
<dbReference type="InterPro" id="IPR003657">
    <property type="entry name" value="WRKY_dom"/>
</dbReference>
<dbReference type="SUPFAM" id="SSF118290">
    <property type="entry name" value="WRKY DNA-binding domain"/>
    <property type="match status" value="1"/>
</dbReference>
<dbReference type="EMBL" id="JAKOGI010000489">
    <property type="protein sequence ID" value="KAJ8434251.1"/>
    <property type="molecule type" value="Genomic_DNA"/>
</dbReference>
<dbReference type="PROSITE" id="PS50811">
    <property type="entry name" value="WRKY"/>
    <property type="match status" value="1"/>
</dbReference>
<reference evidence="7" key="1">
    <citation type="submission" date="2022-04" db="EMBL/GenBank/DDBJ databases">
        <title>Carnegiea gigantea Genome sequencing and assembly v2.</title>
        <authorList>
            <person name="Copetti D."/>
            <person name="Sanderson M.J."/>
            <person name="Burquez A."/>
            <person name="Wojciechowski M.F."/>
        </authorList>
    </citation>
    <scope>NUCLEOTIDE SEQUENCE</scope>
    <source>
        <strain evidence="7">SGP5-SGP5p</strain>
        <tissue evidence="7">Aerial part</tissue>
    </source>
</reference>
<gene>
    <name evidence="7" type="ORF">Cgig2_010461</name>
</gene>
<keyword evidence="5" id="KW-0539">Nucleus</keyword>
<evidence type="ECO:0000256" key="1">
    <source>
        <dbReference type="ARBA" id="ARBA00004123"/>
    </source>
</evidence>
<evidence type="ECO:0000256" key="3">
    <source>
        <dbReference type="ARBA" id="ARBA00023125"/>
    </source>
</evidence>
<comment type="caution">
    <text evidence="7">The sequence shown here is derived from an EMBL/GenBank/DDBJ whole genome shotgun (WGS) entry which is preliminary data.</text>
</comment>
<dbReference type="AlphaFoldDB" id="A0A9Q1QAG1"/>